<reference evidence="2" key="2">
    <citation type="submission" date="2011-02" db="EMBL/GenBank/DDBJ databases">
        <authorList>
            <person name="MacLean D."/>
        </authorList>
    </citation>
    <scope>NUCLEOTIDE SEQUENCE</scope>
</reference>
<dbReference type="HOGENOM" id="CLU_046787_0_0_1"/>
<dbReference type="AlphaFoldDB" id="F0WWT4"/>
<name>F0WWT4_9STRA</name>
<feature type="compositionally biased region" description="Basic and acidic residues" evidence="1">
    <location>
        <begin position="246"/>
        <end position="259"/>
    </location>
</feature>
<accession>F0WWT4</accession>
<proteinExistence type="predicted"/>
<feature type="compositionally biased region" description="Basic residues" evidence="1">
    <location>
        <begin position="260"/>
        <end position="270"/>
    </location>
</feature>
<dbReference type="EMBL" id="FR824376">
    <property type="protein sequence ID" value="CCA25911.1"/>
    <property type="molecule type" value="Genomic_DNA"/>
</dbReference>
<organism evidence="2">
    <name type="scientific">Albugo laibachii Nc14</name>
    <dbReference type="NCBI Taxonomy" id="890382"/>
    <lineage>
        <taxon>Eukaryota</taxon>
        <taxon>Sar</taxon>
        <taxon>Stramenopiles</taxon>
        <taxon>Oomycota</taxon>
        <taxon>Peronosporomycetes</taxon>
        <taxon>Albuginales</taxon>
        <taxon>Albuginaceae</taxon>
        <taxon>Albugo</taxon>
    </lineage>
</organism>
<evidence type="ECO:0000313" key="2">
    <source>
        <dbReference type="EMBL" id="CCA25911.1"/>
    </source>
</evidence>
<reference evidence="2" key="1">
    <citation type="journal article" date="2011" name="PLoS Biol.">
        <title>Gene gain and loss during evolution of obligate parasitism in the white rust pathogen of Arabidopsis thaliana.</title>
        <authorList>
            <person name="Kemen E."/>
            <person name="Gardiner A."/>
            <person name="Schultz-Larsen T."/>
            <person name="Kemen A.C."/>
            <person name="Balmuth A.L."/>
            <person name="Robert-Seilaniantz A."/>
            <person name="Bailey K."/>
            <person name="Holub E."/>
            <person name="Studholme D.J."/>
            <person name="Maclean D."/>
            <person name="Jones J.D."/>
        </authorList>
    </citation>
    <scope>NUCLEOTIDE SEQUENCE</scope>
</reference>
<gene>
    <name evidence="2" type="primary">AlNc14C331G10697</name>
    <name evidence="2" type="ORF">ALNC14_120550</name>
</gene>
<protein>
    <submittedName>
        <fullName evidence="2">AlNc14C331G10697 protein</fullName>
    </submittedName>
</protein>
<sequence>MADPIHVTRLTPNNNVVKWMERKEKALLDNHESSDDSRCFLIRHSFKYKSERRKHFPKSVIWSLSPASFLTKLSKLSLIHYQWKRTDTVFRCEYLDIVPDIMCDYESGRLKDNADLNDNQVHERDKDVWESNAKRVANVVVVKWDTKHPKDVEEIAAFEDCCTCFTRKRKAVLISLTKRYAWMVDSVSFSHCERCNGKVTLGPQLPYNQHLRQIPLGDAIKMTNTYEGEQERPRPDEVESNEESDGGPKRSKQESEGFKRKSKRNKAFRE</sequence>
<evidence type="ECO:0000256" key="1">
    <source>
        <dbReference type="SAM" id="MobiDB-lite"/>
    </source>
</evidence>
<feature type="region of interest" description="Disordered" evidence="1">
    <location>
        <begin position="225"/>
        <end position="270"/>
    </location>
</feature>